<dbReference type="SMART" id="SM00355">
    <property type="entry name" value="ZnF_C2H2"/>
    <property type="match status" value="4"/>
</dbReference>
<feature type="domain" description="C2H2-type" evidence="13">
    <location>
        <begin position="205"/>
        <end position="227"/>
    </location>
</feature>
<name>A0A6P8F033_CLUHA</name>
<keyword evidence="10" id="KW-0539">Nucleus</keyword>
<dbReference type="Pfam" id="PF00096">
    <property type="entry name" value="zf-C2H2"/>
    <property type="match status" value="4"/>
</dbReference>
<dbReference type="InterPro" id="IPR050758">
    <property type="entry name" value="Znf_C2H2-type"/>
</dbReference>
<dbReference type="GO" id="GO:0005634">
    <property type="term" value="C:nucleus"/>
    <property type="evidence" value="ECO:0007669"/>
    <property type="project" value="UniProtKB-SubCell"/>
</dbReference>
<keyword evidence="3" id="KW-0479">Metal-binding</keyword>
<dbReference type="KEGG" id="char:105896827"/>
<dbReference type="GO" id="GO:0003677">
    <property type="term" value="F:DNA binding"/>
    <property type="evidence" value="ECO:0007669"/>
    <property type="project" value="UniProtKB-KW"/>
</dbReference>
<accession>A0A6P8F033</accession>
<comment type="similarity">
    <text evidence="2">Belongs to the krueppel C2H2-type zinc-finger protein family.</text>
</comment>
<evidence type="ECO:0000256" key="12">
    <source>
        <dbReference type="SAM" id="Coils"/>
    </source>
</evidence>
<sequence length="465" mass="53469">MDTCTWQNVMLEQREWKADSKPMLSGQIESNLLLRLHLEDLERRLEEKENKLTAAHETIRALRDKVQSLQEQLDFKKGMHQEQRLLRSCYVRANSEANSLVPVDQPTVFLYGTSATNPTGLSCSVRSAEKSPQHLTLTVSLEDCRHTLRPDGVFKLLERKNDAGEDDGRDIGSHLNRENETFFSQTEDSLPSEVRTREEWTNGHYSCSQCRRTFSQSILLNLHLKMHDVSPFKYLRHSGRQSHSKGQTHELSYSCNQCGKTFSQSNHLKIHQRAHERPIESHQYVKDEQNILQKVSYDCDQCSKTFPQKNYLKLHQRMHRRPTQSSNHVKDARMSIREMTYPCDQCSKTFPQKNYLKLHQRTHGRMLPLKIASSNEGQAQEKKRTSSPQCRTFGSERPFTCTGCEDVRKLSLFEALRCGPTGRSTGERPHLCSGALRGTPLEIGGSYHLTIYGDSFSPMTIPPPH</sequence>
<dbReference type="PANTHER" id="PTHR23234:SF10">
    <property type="entry name" value="RIKEN CDNA 6720489N17 GENE-RELATED"/>
    <property type="match status" value="1"/>
</dbReference>
<feature type="coiled-coil region" evidence="12">
    <location>
        <begin position="31"/>
        <end position="79"/>
    </location>
</feature>
<evidence type="ECO:0000256" key="9">
    <source>
        <dbReference type="ARBA" id="ARBA00023163"/>
    </source>
</evidence>
<dbReference type="RefSeq" id="XP_031417631.1">
    <property type="nucleotide sequence ID" value="XM_031561771.1"/>
</dbReference>
<keyword evidence="9" id="KW-0804">Transcription</keyword>
<feature type="domain" description="C2H2-type" evidence="13">
    <location>
        <begin position="341"/>
        <end position="368"/>
    </location>
</feature>
<dbReference type="OrthoDB" id="3561125at2759"/>
<evidence type="ECO:0000256" key="2">
    <source>
        <dbReference type="ARBA" id="ARBA00006991"/>
    </source>
</evidence>
<organism evidence="14 15">
    <name type="scientific">Clupea harengus</name>
    <name type="common">Atlantic herring</name>
    <dbReference type="NCBI Taxonomy" id="7950"/>
    <lineage>
        <taxon>Eukaryota</taxon>
        <taxon>Metazoa</taxon>
        <taxon>Chordata</taxon>
        <taxon>Craniata</taxon>
        <taxon>Vertebrata</taxon>
        <taxon>Euteleostomi</taxon>
        <taxon>Actinopterygii</taxon>
        <taxon>Neopterygii</taxon>
        <taxon>Teleostei</taxon>
        <taxon>Clupei</taxon>
        <taxon>Clupeiformes</taxon>
        <taxon>Clupeoidei</taxon>
        <taxon>Clupeidae</taxon>
        <taxon>Clupea</taxon>
    </lineage>
</organism>
<dbReference type="Gene3D" id="3.30.160.60">
    <property type="entry name" value="Classic Zinc Finger"/>
    <property type="match status" value="3"/>
</dbReference>
<reference evidence="15" key="1">
    <citation type="submission" date="2025-08" db="UniProtKB">
        <authorList>
            <consortium name="RefSeq"/>
        </authorList>
    </citation>
    <scope>IDENTIFICATION</scope>
</reference>
<evidence type="ECO:0000259" key="13">
    <source>
        <dbReference type="PROSITE" id="PS50157"/>
    </source>
</evidence>
<dbReference type="FunFam" id="3.30.160.60:FF:000188">
    <property type="entry name" value="Zinc finger protein 787"/>
    <property type="match status" value="1"/>
</dbReference>
<protein>
    <submittedName>
        <fullName evidence="15">Zinc finger protein 182-like</fullName>
    </submittedName>
</protein>
<feature type="domain" description="C2H2-type" evidence="13">
    <location>
        <begin position="297"/>
        <end position="324"/>
    </location>
</feature>
<dbReference type="FunFam" id="3.30.160.60:FF:000761">
    <property type="entry name" value="Zinc finger protein 449"/>
    <property type="match status" value="1"/>
</dbReference>
<dbReference type="PROSITE" id="PS50157">
    <property type="entry name" value="ZINC_FINGER_C2H2_2"/>
    <property type="match status" value="4"/>
</dbReference>
<evidence type="ECO:0000256" key="5">
    <source>
        <dbReference type="ARBA" id="ARBA00022771"/>
    </source>
</evidence>
<proteinExistence type="inferred from homology"/>
<keyword evidence="14" id="KW-1185">Reference proteome</keyword>
<evidence type="ECO:0000256" key="3">
    <source>
        <dbReference type="ARBA" id="ARBA00022723"/>
    </source>
</evidence>
<dbReference type="GeneID" id="105896827"/>
<gene>
    <name evidence="15" type="primary">LOC105896827</name>
</gene>
<dbReference type="InterPro" id="IPR013087">
    <property type="entry name" value="Znf_C2H2_type"/>
</dbReference>
<evidence type="ECO:0000256" key="11">
    <source>
        <dbReference type="PROSITE-ProRule" id="PRU00042"/>
    </source>
</evidence>
<keyword evidence="5 11" id="KW-0863">Zinc-finger</keyword>
<dbReference type="PANTHER" id="PTHR23234">
    <property type="entry name" value="ZNF44 PROTEIN"/>
    <property type="match status" value="1"/>
</dbReference>
<keyword evidence="7" id="KW-0805">Transcription regulation</keyword>
<evidence type="ECO:0000256" key="6">
    <source>
        <dbReference type="ARBA" id="ARBA00022833"/>
    </source>
</evidence>
<evidence type="ECO:0000313" key="15">
    <source>
        <dbReference type="RefSeq" id="XP_031417631.1"/>
    </source>
</evidence>
<keyword evidence="12" id="KW-0175">Coiled coil</keyword>
<keyword evidence="8" id="KW-0238">DNA-binding</keyword>
<comment type="subcellular location">
    <subcellularLocation>
        <location evidence="1">Nucleus</location>
    </subcellularLocation>
</comment>
<evidence type="ECO:0000256" key="8">
    <source>
        <dbReference type="ARBA" id="ARBA00023125"/>
    </source>
</evidence>
<dbReference type="AlphaFoldDB" id="A0A6P8F033"/>
<evidence type="ECO:0000256" key="7">
    <source>
        <dbReference type="ARBA" id="ARBA00023015"/>
    </source>
</evidence>
<keyword evidence="6" id="KW-0862">Zinc</keyword>
<dbReference type="Proteomes" id="UP000515152">
    <property type="component" value="Chromosome 24"/>
</dbReference>
<feature type="domain" description="C2H2-type" evidence="13">
    <location>
        <begin position="253"/>
        <end position="280"/>
    </location>
</feature>
<evidence type="ECO:0000256" key="10">
    <source>
        <dbReference type="ARBA" id="ARBA00023242"/>
    </source>
</evidence>
<keyword evidence="4" id="KW-0677">Repeat</keyword>
<dbReference type="InterPro" id="IPR036236">
    <property type="entry name" value="Znf_C2H2_sf"/>
</dbReference>
<dbReference type="FunFam" id="3.30.160.60:FF:000110">
    <property type="entry name" value="Zinc finger protein-like"/>
    <property type="match status" value="1"/>
</dbReference>
<evidence type="ECO:0000256" key="4">
    <source>
        <dbReference type="ARBA" id="ARBA00022737"/>
    </source>
</evidence>
<dbReference type="PROSITE" id="PS00028">
    <property type="entry name" value="ZINC_FINGER_C2H2_1"/>
    <property type="match status" value="4"/>
</dbReference>
<dbReference type="GO" id="GO:0008270">
    <property type="term" value="F:zinc ion binding"/>
    <property type="evidence" value="ECO:0007669"/>
    <property type="project" value="UniProtKB-KW"/>
</dbReference>
<dbReference type="SUPFAM" id="SSF57667">
    <property type="entry name" value="beta-beta-alpha zinc fingers"/>
    <property type="match status" value="2"/>
</dbReference>
<evidence type="ECO:0000256" key="1">
    <source>
        <dbReference type="ARBA" id="ARBA00004123"/>
    </source>
</evidence>
<evidence type="ECO:0000313" key="14">
    <source>
        <dbReference type="Proteomes" id="UP000515152"/>
    </source>
</evidence>